<feature type="compositionally biased region" description="Polar residues" evidence="1">
    <location>
        <begin position="11"/>
        <end position="20"/>
    </location>
</feature>
<reference evidence="3" key="1">
    <citation type="journal article" date="2017" name="Nat. Ecol. Evol.">
        <title>Genome expansion and lineage-specific genetic innovations in the forest pathogenic fungi Armillaria.</title>
        <authorList>
            <person name="Sipos G."/>
            <person name="Prasanna A.N."/>
            <person name="Walter M.C."/>
            <person name="O'Connor E."/>
            <person name="Balint B."/>
            <person name="Krizsan K."/>
            <person name="Kiss B."/>
            <person name="Hess J."/>
            <person name="Varga T."/>
            <person name="Slot J."/>
            <person name="Riley R."/>
            <person name="Boka B."/>
            <person name="Rigling D."/>
            <person name="Barry K."/>
            <person name="Lee J."/>
            <person name="Mihaltcheva S."/>
            <person name="LaButti K."/>
            <person name="Lipzen A."/>
            <person name="Waldron R."/>
            <person name="Moloney N.M."/>
            <person name="Sperisen C."/>
            <person name="Kredics L."/>
            <person name="Vagvoelgyi C."/>
            <person name="Patrignani A."/>
            <person name="Fitzpatrick D."/>
            <person name="Nagy I."/>
            <person name="Doyle S."/>
            <person name="Anderson J.B."/>
            <person name="Grigoriev I.V."/>
            <person name="Gueldener U."/>
            <person name="Muensterkoetter M."/>
            <person name="Nagy L.G."/>
        </authorList>
    </citation>
    <scope>NUCLEOTIDE SEQUENCE [LARGE SCALE GENOMIC DNA]</scope>
    <source>
        <strain evidence="3">Ar21-2</strain>
    </source>
</reference>
<dbReference type="Proteomes" id="UP000217790">
    <property type="component" value="Unassembled WGS sequence"/>
</dbReference>
<organism evidence="2 3">
    <name type="scientific">Armillaria gallica</name>
    <name type="common">Bulbous honey fungus</name>
    <name type="synonym">Armillaria bulbosa</name>
    <dbReference type="NCBI Taxonomy" id="47427"/>
    <lineage>
        <taxon>Eukaryota</taxon>
        <taxon>Fungi</taxon>
        <taxon>Dikarya</taxon>
        <taxon>Basidiomycota</taxon>
        <taxon>Agaricomycotina</taxon>
        <taxon>Agaricomycetes</taxon>
        <taxon>Agaricomycetidae</taxon>
        <taxon>Agaricales</taxon>
        <taxon>Marasmiineae</taxon>
        <taxon>Physalacriaceae</taxon>
        <taxon>Armillaria</taxon>
    </lineage>
</organism>
<dbReference type="AlphaFoldDB" id="A0A2H3CTV7"/>
<evidence type="ECO:0000313" key="2">
    <source>
        <dbReference type="EMBL" id="PBK81868.1"/>
    </source>
</evidence>
<sequence>MGSAAIDEDNNSGNSMTSHLDGSAAPYYPTSVQDAISDDHDPWVAEEMAAGQWTIGHWDDGNNHYPQGLRTQSSSNGGVYPDYSLGDSAYTMGVGPAAAVCYGTAGSSFPPGRLWSEMSISASPFSQGIHCQSFTPTAPPLATLTSALLMRFHIRQRVLPQSRFSAILAVIPKKLLYIPSAVLNLVPPGMK</sequence>
<gene>
    <name evidence="2" type="ORF">ARMGADRAFT_1171259</name>
</gene>
<keyword evidence="3" id="KW-1185">Reference proteome</keyword>
<feature type="region of interest" description="Disordered" evidence="1">
    <location>
        <begin position="1"/>
        <end position="21"/>
    </location>
</feature>
<dbReference type="InParanoid" id="A0A2H3CTV7"/>
<proteinExistence type="predicted"/>
<evidence type="ECO:0000313" key="3">
    <source>
        <dbReference type="Proteomes" id="UP000217790"/>
    </source>
</evidence>
<name>A0A2H3CTV7_ARMGA</name>
<accession>A0A2H3CTV7</accession>
<protein>
    <submittedName>
        <fullName evidence="2">Uncharacterized protein</fullName>
    </submittedName>
</protein>
<dbReference type="EMBL" id="KZ293724">
    <property type="protein sequence ID" value="PBK81868.1"/>
    <property type="molecule type" value="Genomic_DNA"/>
</dbReference>
<evidence type="ECO:0000256" key="1">
    <source>
        <dbReference type="SAM" id="MobiDB-lite"/>
    </source>
</evidence>
<feature type="compositionally biased region" description="Acidic residues" evidence="1">
    <location>
        <begin position="1"/>
        <end position="10"/>
    </location>
</feature>